<sequence length="525" mass="56389">MAALREELEAAKAAGTAITTGPGVVEWKSESIDDLPYLTGEYRTSGGRTLRVALARPDDMGGRETGTFTGRLAQALKPRAMVMPGVCAGNPHDTVLGDVVIASFAYEWDEGKQKLDGLAGSHAQNPMNRGWRRTAEDFNLESLPSHGEVDDAEAQLWVLEQLLRKVDPRWHPALDRFVGRQAWLSMVHRLEKAGLVDRLADGSLQLTPEGVTRVKRHRYDYPAGPAQLPFAVHVGPMASGSAVMADSTIWNTLTGLGVRKIMAVEMEGATIATIAHQRGIPWLVCKGVMDHASPEKDDRYKEFAARASAQVMWALLNQLDVPTAPAEDPSPSAPGRGNSNSSRAERSVPIARLTLILTILGAFFIQLVGNHLSNKSAELAMRDPAVDKTSPDATSSAPSLSYPRCLKGQIISTTISINGGIETPEGIQNPRSADLSVNLRQGVPTCHVVPDDVTVSWVGKGPTISLPRSCGGIDNGGNKLQGGSTLKRTIPFNENSCDIPRSGRYRLSIVILGEPAQSDAVSSNH</sequence>
<organism evidence="3 4">
    <name type="scientific">Virgisporangium aliadipatigenens</name>
    <dbReference type="NCBI Taxonomy" id="741659"/>
    <lineage>
        <taxon>Bacteria</taxon>
        <taxon>Bacillati</taxon>
        <taxon>Actinomycetota</taxon>
        <taxon>Actinomycetes</taxon>
        <taxon>Micromonosporales</taxon>
        <taxon>Micromonosporaceae</taxon>
        <taxon>Virgisporangium</taxon>
    </lineage>
</organism>
<dbReference type="InterPro" id="IPR000845">
    <property type="entry name" value="Nucleoside_phosphorylase_d"/>
</dbReference>
<keyword evidence="4" id="KW-1185">Reference proteome</keyword>
<dbReference type="SUPFAM" id="SSF53167">
    <property type="entry name" value="Purine and uridine phosphorylases"/>
    <property type="match status" value="1"/>
</dbReference>
<evidence type="ECO:0000256" key="1">
    <source>
        <dbReference type="SAM" id="MobiDB-lite"/>
    </source>
</evidence>
<feature type="domain" description="Nucleoside phosphorylase" evidence="2">
    <location>
        <begin position="227"/>
        <end position="310"/>
    </location>
</feature>
<evidence type="ECO:0000259" key="2">
    <source>
        <dbReference type="Pfam" id="PF01048"/>
    </source>
</evidence>
<dbReference type="InterPro" id="IPR035994">
    <property type="entry name" value="Nucleoside_phosphorylase_sf"/>
</dbReference>
<dbReference type="AlphaFoldDB" id="A0A8J3YNJ3"/>
<dbReference type="GO" id="GO:0008782">
    <property type="term" value="F:adenosylhomocysteine nucleosidase activity"/>
    <property type="evidence" value="ECO:0007669"/>
    <property type="project" value="TreeGrafter"/>
</dbReference>
<comment type="caution">
    <text evidence="3">The sequence shown here is derived from an EMBL/GenBank/DDBJ whole genome shotgun (WGS) entry which is preliminary data.</text>
</comment>
<feature type="region of interest" description="Disordered" evidence="1">
    <location>
        <begin position="323"/>
        <end position="344"/>
    </location>
</feature>
<proteinExistence type="predicted"/>
<dbReference type="Pfam" id="PF01048">
    <property type="entry name" value="PNP_UDP_1"/>
    <property type="match status" value="1"/>
</dbReference>
<evidence type="ECO:0000313" key="4">
    <source>
        <dbReference type="Proteomes" id="UP000619260"/>
    </source>
</evidence>
<protein>
    <recommendedName>
        <fullName evidence="2">Nucleoside phosphorylase domain-containing protein</fullName>
    </recommendedName>
</protein>
<dbReference type="PANTHER" id="PTHR46832:SF1">
    <property type="entry name" value="5'-METHYLTHIOADENOSINE_S-ADENOSYLHOMOCYSTEINE NUCLEOSIDASE"/>
    <property type="match status" value="1"/>
</dbReference>
<dbReference type="Gene3D" id="3.40.50.1580">
    <property type="entry name" value="Nucleoside phosphorylase domain"/>
    <property type="match status" value="1"/>
</dbReference>
<reference evidence="3" key="1">
    <citation type="submission" date="2021-01" db="EMBL/GenBank/DDBJ databases">
        <title>Whole genome shotgun sequence of Virgisporangium aliadipatigenens NBRC 105644.</title>
        <authorList>
            <person name="Komaki H."/>
            <person name="Tamura T."/>
        </authorList>
    </citation>
    <scope>NUCLEOTIDE SEQUENCE</scope>
    <source>
        <strain evidence="3">NBRC 105644</strain>
    </source>
</reference>
<dbReference type="GO" id="GO:0005829">
    <property type="term" value="C:cytosol"/>
    <property type="evidence" value="ECO:0007669"/>
    <property type="project" value="TreeGrafter"/>
</dbReference>
<dbReference type="GO" id="GO:0008930">
    <property type="term" value="F:methylthioadenosine nucleosidase activity"/>
    <property type="evidence" value="ECO:0007669"/>
    <property type="project" value="TreeGrafter"/>
</dbReference>
<dbReference type="Proteomes" id="UP000619260">
    <property type="component" value="Unassembled WGS sequence"/>
</dbReference>
<name>A0A8J3YNJ3_9ACTN</name>
<dbReference type="GO" id="GO:0009116">
    <property type="term" value="P:nucleoside metabolic process"/>
    <property type="evidence" value="ECO:0007669"/>
    <property type="project" value="InterPro"/>
</dbReference>
<dbReference type="EMBL" id="BOPF01000022">
    <property type="protein sequence ID" value="GIJ48824.1"/>
    <property type="molecule type" value="Genomic_DNA"/>
</dbReference>
<dbReference type="GO" id="GO:0019284">
    <property type="term" value="P:L-methionine salvage from S-adenosylmethionine"/>
    <property type="evidence" value="ECO:0007669"/>
    <property type="project" value="TreeGrafter"/>
</dbReference>
<dbReference type="PANTHER" id="PTHR46832">
    <property type="entry name" value="5'-METHYLTHIOADENOSINE/S-ADENOSYLHOMOCYSTEINE NUCLEOSIDASE"/>
    <property type="match status" value="1"/>
</dbReference>
<evidence type="ECO:0000313" key="3">
    <source>
        <dbReference type="EMBL" id="GIJ48824.1"/>
    </source>
</evidence>
<accession>A0A8J3YNJ3</accession>
<gene>
    <name evidence="3" type="ORF">Val02_57100</name>
</gene>